<organism evidence="1 2">
    <name type="scientific">Streptomyces pratens</name>
    <dbReference type="NCBI Taxonomy" id="887456"/>
    <lineage>
        <taxon>Bacteria</taxon>
        <taxon>Bacillati</taxon>
        <taxon>Actinomycetota</taxon>
        <taxon>Actinomycetes</taxon>
        <taxon>Kitasatosporales</taxon>
        <taxon>Streptomycetaceae</taxon>
        <taxon>Streptomyces</taxon>
    </lineage>
</organism>
<gene>
    <name evidence="1" type="ORF">ACFP50_34810</name>
</gene>
<protein>
    <submittedName>
        <fullName evidence="1">Uncharacterized protein</fullName>
    </submittedName>
</protein>
<dbReference type="Proteomes" id="UP001596242">
    <property type="component" value="Unassembled WGS sequence"/>
</dbReference>
<name>A0ABW1M9I8_9ACTN</name>
<accession>A0ABW1M9I8</accession>
<evidence type="ECO:0000313" key="2">
    <source>
        <dbReference type="Proteomes" id="UP001596242"/>
    </source>
</evidence>
<keyword evidence="2" id="KW-1185">Reference proteome</keyword>
<sequence length="59" mass="6145">MLAVEGPAKLLPHLAGQMATETGRERVLAAVRRTEAEPSVLGLSSHVLVVADTPAQGEL</sequence>
<dbReference type="RefSeq" id="WP_386406364.1">
    <property type="nucleotide sequence ID" value="NZ_JBHSPT010000119.1"/>
</dbReference>
<proteinExistence type="predicted"/>
<dbReference type="EMBL" id="JBHSPT010000119">
    <property type="protein sequence ID" value="MFC6060388.1"/>
    <property type="molecule type" value="Genomic_DNA"/>
</dbReference>
<evidence type="ECO:0000313" key="1">
    <source>
        <dbReference type="EMBL" id="MFC6060388.1"/>
    </source>
</evidence>
<reference evidence="2" key="1">
    <citation type="journal article" date="2019" name="Int. J. Syst. Evol. Microbiol.">
        <title>The Global Catalogue of Microorganisms (GCM) 10K type strain sequencing project: providing services to taxonomists for standard genome sequencing and annotation.</title>
        <authorList>
            <consortium name="The Broad Institute Genomics Platform"/>
            <consortium name="The Broad Institute Genome Sequencing Center for Infectious Disease"/>
            <person name="Wu L."/>
            <person name="Ma J."/>
        </authorList>
    </citation>
    <scope>NUCLEOTIDE SEQUENCE [LARGE SCALE GENOMIC DNA]</scope>
    <source>
        <strain evidence="2">JCM 12763</strain>
    </source>
</reference>
<comment type="caution">
    <text evidence="1">The sequence shown here is derived from an EMBL/GenBank/DDBJ whole genome shotgun (WGS) entry which is preliminary data.</text>
</comment>